<organism evidence="5 6">
    <name type="scientific">Denticeps clupeoides</name>
    <name type="common">denticle herring</name>
    <dbReference type="NCBI Taxonomy" id="299321"/>
    <lineage>
        <taxon>Eukaryota</taxon>
        <taxon>Metazoa</taxon>
        <taxon>Chordata</taxon>
        <taxon>Craniata</taxon>
        <taxon>Vertebrata</taxon>
        <taxon>Euteleostomi</taxon>
        <taxon>Actinopterygii</taxon>
        <taxon>Neopterygii</taxon>
        <taxon>Teleostei</taxon>
        <taxon>Clupei</taxon>
        <taxon>Clupeiformes</taxon>
        <taxon>Denticipitoidei</taxon>
        <taxon>Denticipitidae</taxon>
        <taxon>Denticeps</taxon>
    </lineage>
</organism>
<evidence type="ECO:0000256" key="2">
    <source>
        <dbReference type="SAM" id="MobiDB-lite"/>
    </source>
</evidence>
<dbReference type="AlphaFoldDB" id="A0AAY4A618"/>
<feature type="compositionally biased region" description="Basic residues" evidence="2">
    <location>
        <begin position="90"/>
        <end position="109"/>
    </location>
</feature>
<feature type="compositionally biased region" description="Basic residues" evidence="2">
    <location>
        <begin position="226"/>
        <end position="251"/>
    </location>
</feature>
<feature type="compositionally biased region" description="Basic and acidic residues" evidence="2">
    <location>
        <begin position="645"/>
        <end position="655"/>
    </location>
</feature>
<feature type="compositionally biased region" description="Basic residues" evidence="2">
    <location>
        <begin position="125"/>
        <end position="136"/>
    </location>
</feature>
<protein>
    <recommendedName>
        <fullName evidence="7">Protein SON-like</fullName>
    </recommendedName>
</protein>
<accession>A0AAY4A618</accession>
<reference evidence="5" key="3">
    <citation type="submission" date="2025-09" db="UniProtKB">
        <authorList>
            <consortium name="Ensembl"/>
        </authorList>
    </citation>
    <scope>IDENTIFICATION</scope>
</reference>
<dbReference type="Proteomes" id="UP000694580">
    <property type="component" value="Chromosome 5"/>
</dbReference>
<dbReference type="InterPro" id="IPR000467">
    <property type="entry name" value="G_patch_dom"/>
</dbReference>
<dbReference type="InterPro" id="IPR032922">
    <property type="entry name" value="SON"/>
</dbReference>
<feature type="compositionally biased region" description="Basic and acidic residues" evidence="2">
    <location>
        <begin position="523"/>
        <end position="536"/>
    </location>
</feature>
<dbReference type="PANTHER" id="PTHR46528">
    <property type="entry name" value="PROTEIN SON"/>
    <property type="match status" value="1"/>
</dbReference>
<sequence length="1172" mass="129062">MAANIEQIFRDFVMNKIKEIEDEGQDASQSGECHSNGSKNCSVDNAGQQDLPHPMSGEAVKGQSGSAEHTDPASVKPDLARADRGDAPRKKSKKHKRHKSKKKKKKRKGSSSESGAESNGETHSSKKKKKKKKKRKEGNNKSSTSVSVTESEAESKIPAASASSHEKLPWECDQGVILAKPQDLPDIIPKVESSAHKSTDVSDISAGLEETRRRGVSRSRSDSRSRSRRKSRSASRRRNGQRPDRHRSRSRKSQEHKSRSFSPRREKRSKSTSRESRPSRPSSRSRRRSRSRSRPDGKGRYSRSRSRSRRRSRSFRKTGSRRSRSRSPRNRKSRSSQHSSRSQSRSLSRCSMSHSAQRMSRARTISPFSKSVDNEQDMRTESVSRNTSSPSEEGKKLKDDCLSAAPVKTGVTTGLVEESTPDAACQTVTVPKGSWRPVPFLVTTSTTLKEEVRLSPTDDGNTIKVPLTASEGASSVPEEPIHQLACAKREDISTAFSMERHSPGSPARNKPHSPTTTNRSRSKSPDRSRHSKPDSMRRKRSKSASKKRRSETPVKRSSSRGKRRKSRTPSRRRRSRSKSRTRKKRSRSKSPERTRSKSRSRSRRKRSRSAEKRRRTESRSPGRGRRSRSGSGSRRRHGGFGRMFSGRDRWKREPSRSPVLILRKKRSGSQTQRGTSQTPPRLTELDKDQLLEIAKANAAAMCAKAGMPIPESLRPKSVLQLPLPSTNPTPLTLPLPLPVNMNVSSMTMNAAMASMTAATMTALSTIGALASMQSYPPLPTITNKPPPAATMPNLANIEEAKQKVIKQVNSISIKELTEKCKQIAESKEEMAIAKPHVSDDEDDERPFAAGALKENRGISFSLNNTSVKPAGRTDAAFAKEFPVSSGSQHRKKECDGAYGEWVPVEKNGEKSSSSAGADAPGKSSDSVFPEAPSQAVDITVAVSERAVAQKRLAENPFDINAMCMLVRAQEQVDAWAQSNTIPGLFTGSTGAQVLSSDELSNSGPQAWIKKDQFLKAAPVSGGMGEVLMRKMGWRAGEGLGKHREGTVEPIVIDFKIDRKGLVAEGEKTQKSGSLVVMKDLQGKHPVSALIELCNKKKWMPPEFVMVHHSGPDHRKNFLFKVMVNGGEYQPQTASPNKKHAKAMAATAALQAMGEVSGENVHSGPVFTAASTN</sequence>
<feature type="compositionally biased region" description="Basic residues" evidence="2">
    <location>
        <begin position="300"/>
        <end position="335"/>
    </location>
</feature>
<dbReference type="Pfam" id="PF01585">
    <property type="entry name" value="G-patch"/>
    <property type="match status" value="1"/>
</dbReference>
<gene>
    <name evidence="5" type="primary">son</name>
</gene>
<dbReference type="CDD" id="cd19870">
    <property type="entry name" value="DSRM_SON-like"/>
    <property type="match status" value="1"/>
</dbReference>
<proteinExistence type="predicted"/>
<dbReference type="PANTHER" id="PTHR46528:SF1">
    <property type="entry name" value="PROTEIN SON"/>
    <property type="match status" value="1"/>
</dbReference>
<feature type="compositionally biased region" description="Basic residues" evidence="2">
    <location>
        <begin position="596"/>
        <end position="639"/>
    </location>
</feature>
<feature type="compositionally biased region" description="Polar residues" evidence="2">
    <location>
        <begin position="26"/>
        <end position="48"/>
    </location>
</feature>
<dbReference type="SUPFAM" id="SSF54768">
    <property type="entry name" value="dsRNA-binding domain-like"/>
    <property type="match status" value="1"/>
</dbReference>
<dbReference type="GO" id="GO:0051726">
    <property type="term" value="P:regulation of cell cycle"/>
    <property type="evidence" value="ECO:0007669"/>
    <property type="project" value="InterPro"/>
</dbReference>
<dbReference type="CTD" id="565999"/>
<feature type="compositionally biased region" description="Basic and acidic residues" evidence="2">
    <location>
        <begin position="487"/>
        <end position="502"/>
    </location>
</feature>
<feature type="compositionally biased region" description="Basic residues" evidence="2">
    <location>
        <begin position="557"/>
        <end position="588"/>
    </location>
</feature>
<keyword evidence="6" id="KW-1185">Reference proteome</keyword>
<keyword evidence="1" id="KW-0694">RNA-binding</keyword>
<feature type="compositionally biased region" description="Polar residues" evidence="2">
    <location>
        <begin position="668"/>
        <end position="680"/>
    </location>
</feature>
<feature type="compositionally biased region" description="Basic and acidic residues" evidence="2">
    <location>
        <begin position="372"/>
        <end position="382"/>
    </location>
</feature>
<dbReference type="GO" id="GO:0003723">
    <property type="term" value="F:RNA binding"/>
    <property type="evidence" value="ECO:0007669"/>
    <property type="project" value="UniProtKB-UniRule"/>
</dbReference>
<feature type="compositionally biased region" description="Low complexity" evidence="2">
    <location>
        <begin position="336"/>
        <end position="355"/>
    </location>
</feature>
<feature type="domain" description="DRBM" evidence="3">
    <location>
        <begin position="1084"/>
        <end position="1154"/>
    </location>
</feature>
<feature type="compositionally biased region" description="Basic and acidic residues" evidence="2">
    <location>
        <begin position="78"/>
        <end position="89"/>
    </location>
</feature>
<reference evidence="5 6" key="1">
    <citation type="submission" date="2020-06" db="EMBL/GenBank/DDBJ databases">
        <authorList>
            <consortium name="Wellcome Sanger Institute Data Sharing"/>
        </authorList>
    </citation>
    <scope>NUCLEOTIDE SEQUENCE [LARGE SCALE GENOMIC DNA]</scope>
</reference>
<feature type="region of interest" description="Disordered" evidence="2">
    <location>
        <begin position="20"/>
        <end position="168"/>
    </location>
</feature>
<evidence type="ECO:0008006" key="7">
    <source>
        <dbReference type="Google" id="ProtNLM"/>
    </source>
</evidence>
<evidence type="ECO:0000313" key="5">
    <source>
        <dbReference type="Ensembl" id="ENSDCDP00010004432.1"/>
    </source>
</evidence>
<feature type="compositionally biased region" description="Basic residues" evidence="2">
    <location>
        <begin position="283"/>
        <end position="292"/>
    </location>
</feature>
<evidence type="ECO:0000259" key="4">
    <source>
        <dbReference type="PROSITE" id="PS50174"/>
    </source>
</evidence>
<feature type="compositionally biased region" description="Basic and acidic residues" evidence="2">
    <location>
        <begin position="209"/>
        <end position="225"/>
    </location>
</feature>
<evidence type="ECO:0000256" key="1">
    <source>
        <dbReference type="PROSITE-ProRule" id="PRU00266"/>
    </source>
</evidence>
<dbReference type="FunFam" id="3.30.160.20:FF:000053">
    <property type="entry name" value="protein SON isoform X1"/>
    <property type="match status" value="1"/>
</dbReference>
<dbReference type="PROSITE" id="PS50174">
    <property type="entry name" value="G_PATCH"/>
    <property type="match status" value="1"/>
</dbReference>
<dbReference type="Gene3D" id="3.30.160.20">
    <property type="match status" value="1"/>
</dbReference>
<dbReference type="PROSITE" id="PS50137">
    <property type="entry name" value="DS_RBD"/>
    <property type="match status" value="1"/>
</dbReference>
<name>A0AAY4A618_9TELE</name>
<feature type="region of interest" description="Disordered" evidence="2">
    <location>
        <begin position="188"/>
        <end position="400"/>
    </location>
</feature>
<dbReference type="GO" id="GO:0048024">
    <property type="term" value="P:regulation of mRNA splicing, via spliceosome"/>
    <property type="evidence" value="ECO:0007669"/>
    <property type="project" value="TreeGrafter"/>
</dbReference>
<feature type="region of interest" description="Disordered" evidence="2">
    <location>
        <begin position="455"/>
        <end position="684"/>
    </location>
</feature>
<feature type="region of interest" description="Disordered" evidence="2">
    <location>
        <begin position="906"/>
        <end position="930"/>
    </location>
</feature>
<dbReference type="GeneTree" id="ENSGT00730000111141"/>
<dbReference type="Pfam" id="PF14709">
    <property type="entry name" value="DND1_DSRM"/>
    <property type="match status" value="1"/>
</dbReference>
<evidence type="ECO:0000313" key="6">
    <source>
        <dbReference type="Proteomes" id="UP000694580"/>
    </source>
</evidence>
<dbReference type="SMART" id="SM00443">
    <property type="entry name" value="G_patch"/>
    <property type="match status" value="1"/>
</dbReference>
<dbReference type="Ensembl" id="ENSDCDT00010004588.1">
    <property type="protein sequence ID" value="ENSDCDP00010004432.1"/>
    <property type="gene ID" value="ENSDCDG00010001975.1"/>
</dbReference>
<feature type="compositionally biased region" description="Basic residues" evidence="2">
    <location>
        <begin position="537"/>
        <end position="549"/>
    </location>
</feature>
<feature type="domain" description="G-patch" evidence="4">
    <location>
        <begin position="1020"/>
        <end position="1066"/>
    </location>
</feature>
<dbReference type="InterPro" id="IPR014720">
    <property type="entry name" value="dsRBD_dom"/>
</dbReference>
<reference evidence="5" key="2">
    <citation type="submission" date="2025-08" db="UniProtKB">
        <authorList>
            <consortium name="Ensembl"/>
        </authorList>
    </citation>
    <scope>IDENTIFICATION</scope>
</reference>
<dbReference type="Pfam" id="PF17069">
    <property type="entry name" value="RSRP"/>
    <property type="match status" value="1"/>
</dbReference>
<evidence type="ECO:0000259" key="3">
    <source>
        <dbReference type="PROSITE" id="PS50137"/>
    </source>
</evidence>
<dbReference type="SMART" id="SM00358">
    <property type="entry name" value="DSRM"/>
    <property type="match status" value="1"/>
</dbReference>